<reference evidence="4" key="1">
    <citation type="journal article" date="2012" name="PLoS Genet.">
        <title>The genomes of the fungal plant pathogens Cladosporium fulvum and Dothistroma septosporum reveal adaptation to different hosts and lifestyles but also signatures of common ancestry.</title>
        <authorList>
            <person name="de Wit P.J.G.M."/>
            <person name="van der Burgt A."/>
            <person name="Oekmen B."/>
            <person name="Stergiopoulos I."/>
            <person name="Abd-Elsalam K.A."/>
            <person name="Aerts A.L."/>
            <person name="Bahkali A.H."/>
            <person name="Beenen H.G."/>
            <person name="Chettri P."/>
            <person name="Cox M.P."/>
            <person name="Datema E."/>
            <person name="de Vries R.P."/>
            <person name="Dhillon B."/>
            <person name="Ganley A.R."/>
            <person name="Griffiths S.A."/>
            <person name="Guo Y."/>
            <person name="Hamelin R.C."/>
            <person name="Henrissat B."/>
            <person name="Kabir M.S."/>
            <person name="Jashni M.K."/>
            <person name="Kema G."/>
            <person name="Klaubauf S."/>
            <person name="Lapidus A."/>
            <person name="Levasseur A."/>
            <person name="Lindquist E."/>
            <person name="Mehrabi R."/>
            <person name="Ohm R.A."/>
            <person name="Owen T.J."/>
            <person name="Salamov A."/>
            <person name="Schwelm A."/>
            <person name="Schijlen E."/>
            <person name="Sun H."/>
            <person name="van den Burg H.A."/>
            <person name="van Ham R.C.H.J."/>
            <person name="Zhang S."/>
            <person name="Goodwin S.B."/>
            <person name="Grigoriev I.V."/>
            <person name="Collemare J."/>
            <person name="Bradshaw R.E."/>
        </authorList>
    </citation>
    <scope>NUCLEOTIDE SEQUENCE [LARGE SCALE GENOMIC DNA]</scope>
    <source>
        <strain evidence="4">NZE10 / CBS 128990</strain>
    </source>
</reference>
<dbReference type="eggNOG" id="ENOG502R9AF">
    <property type="taxonomic scope" value="Eukaryota"/>
</dbReference>
<evidence type="ECO:0000256" key="1">
    <source>
        <dbReference type="SAM" id="Coils"/>
    </source>
</evidence>
<protein>
    <submittedName>
        <fullName evidence="3">Uncharacterized protein</fullName>
    </submittedName>
</protein>
<evidence type="ECO:0000313" key="3">
    <source>
        <dbReference type="EMBL" id="EME41385.1"/>
    </source>
</evidence>
<feature type="region of interest" description="Disordered" evidence="2">
    <location>
        <begin position="1"/>
        <end position="24"/>
    </location>
</feature>
<name>N1PIK8_DOTSN</name>
<dbReference type="OrthoDB" id="4764735at2759"/>
<dbReference type="EMBL" id="KB446542">
    <property type="protein sequence ID" value="EME41385.1"/>
    <property type="molecule type" value="Genomic_DNA"/>
</dbReference>
<evidence type="ECO:0000256" key="2">
    <source>
        <dbReference type="SAM" id="MobiDB-lite"/>
    </source>
</evidence>
<dbReference type="HOGENOM" id="CLU_723667_0_0_1"/>
<feature type="coiled-coil region" evidence="1">
    <location>
        <begin position="217"/>
        <end position="244"/>
    </location>
</feature>
<dbReference type="OMA" id="ALGVCEC"/>
<proteinExistence type="predicted"/>
<gene>
    <name evidence="3" type="ORF">DOTSEDRAFT_73713</name>
</gene>
<accession>N1PIK8</accession>
<sequence length="382" mass="44481">MASSSQSRRATHTGFDQPEQVREDRRRSTSFSFLWRFTTMEEEATRWQATLHAVISTRQQSRERFRAAVGKHAKLCEHVGPQAMVDRVLNRFRKRKDTEGPLYELDKIREKLTTLALERRFAEDQVLATIRGFRLYTNQILHRLQQQAPHHNDPLFRHEHALHLARVNNTVMTIYYSHYFGERTYAGDTAKLTWQIWSSECIIHKKSKFACEAQKAVVVAERELQSAENEYQKVYQQWKEATNRYITALGEAAGVRNVFPNVGSGSSAHVDNVDLFKAELVHWVAHSKHVFADYTTLMTFPEPPRWRCSDVDGCQERRHGRALGVCECSVREAVKGLDREDLKWVRTHFHPDKFRRCPEEKRAVFGKKAGEVMIVVNEVWEG</sequence>
<reference evidence="3 4" key="2">
    <citation type="journal article" date="2012" name="PLoS Pathog.">
        <title>Diverse lifestyles and strategies of plant pathogenesis encoded in the genomes of eighteen Dothideomycetes fungi.</title>
        <authorList>
            <person name="Ohm R.A."/>
            <person name="Feau N."/>
            <person name="Henrissat B."/>
            <person name="Schoch C.L."/>
            <person name="Horwitz B.A."/>
            <person name="Barry K.W."/>
            <person name="Condon B.J."/>
            <person name="Copeland A.C."/>
            <person name="Dhillon B."/>
            <person name="Glaser F."/>
            <person name="Hesse C.N."/>
            <person name="Kosti I."/>
            <person name="LaButti K."/>
            <person name="Lindquist E.A."/>
            <person name="Lucas S."/>
            <person name="Salamov A.A."/>
            <person name="Bradshaw R.E."/>
            <person name="Ciuffetti L."/>
            <person name="Hamelin R.C."/>
            <person name="Kema G.H.J."/>
            <person name="Lawrence C."/>
            <person name="Scott J.A."/>
            <person name="Spatafora J.W."/>
            <person name="Turgeon B.G."/>
            <person name="de Wit P.J.G.M."/>
            <person name="Zhong S."/>
            <person name="Goodwin S.B."/>
            <person name="Grigoriev I.V."/>
        </authorList>
    </citation>
    <scope>NUCLEOTIDE SEQUENCE [LARGE SCALE GENOMIC DNA]</scope>
    <source>
        <strain evidence="4">NZE10 / CBS 128990</strain>
    </source>
</reference>
<dbReference type="AlphaFoldDB" id="N1PIK8"/>
<evidence type="ECO:0000313" key="4">
    <source>
        <dbReference type="Proteomes" id="UP000016933"/>
    </source>
</evidence>
<keyword evidence="4" id="KW-1185">Reference proteome</keyword>
<organism evidence="3 4">
    <name type="scientific">Dothistroma septosporum (strain NZE10 / CBS 128990)</name>
    <name type="common">Red band needle blight fungus</name>
    <name type="synonym">Mycosphaerella pini</name>
    <dbReference type="NCBI Taxonomy" id="675120"/>
    <lineage>
        <taxon>Eukaryota</taxon>
        <taxon>Fungi</taxon>
        <taxon>Dikarya</taxon>
        <taxon>Ascomycota</taxon>
        <taxon>Pezizomycotina</taxon>
        <taxon>Dothideomycetes</taxon>
        <taxon>Dothideomycetidae</taxon>
        <taxon>Mycosphaerellales</taxon>
        <taxon>Mycosphaerellaceae</taxon>
        <taxon>Dothistroma</taxon>
    </lineage>
</organism>
<dbReference type="Proteomes" id="UP000016933">
    <property type="component" value="Unassembled WGS sequence"/>
</dbReference>
<keyword evidence="1" id="KW-0175">Coiled coil</keyword>